<dbReference type="GO" id="GO:0039693">
    <property type="term" value="P:viral DNA genome replication"/>
    <property type="evidence" value="ECO:0007669"/>
    <property type="project" value="UniProtKB-KW"/>
</dbReference>
<dbReference type="InterPro" id="IPR006133">
    <property type="entry name" value="DNA-dir_DNA_pol_B_exonuc"/>
</dbReference>
<evidence type="ECO:0000256" key="6">
    <source>
        <dbReference type="ARBA" id="ARBA00022932"/>
    </source>
</evidence>
<dbReference type="EMBL" id="MG570129">
    <property type="protein sequence ID" value="AWU46759.1"/>
    <property type="molecule type" value="Genomic_DNA"/>
</dbReference>
<dbReference type="Gene3D" id="3.30.420.10">
    <property type="entry name" value="Ribonuclease H-like superfamily/Ribonuclease H"/>
    <property type="match status" value="1"/>
</dbReference>
<sequence>MDASSSLHRAVAHLLPARRCLTAAELAPYTFYYFSTVRFVESDNILLVRALDITTRLVSDLVISGLNFFAGVPSRVCSSAIQRLALSLTPTYTYTTRMFNSDRKHYEDFSMYVFAKYDQERTFVTLGNPMLSRQDDNVYTFGDHVTTMDGNTVALYNNVLCGHAYLAPDGVSMLLARDLVYDEARDTAALMKLSTFISHVRNEAAFDLETIVQESNIGPKYRCDRFNARYFQRYHAMQTHYATFKSTWPNVPMDRPPRDDVTMKPHEVTSVSLVIGNYHLAKPTRATHRKDLLVYYNVESIAVPALPIDTRDLGIDYDRVQFVPCNNEYDMLHSFLKRLMRSVDILYVYNANFDVSVLRQRIAYYNFRQRVSGCCLAHQQIDVTRGAKLQTLWENFLSKQPDLCPGQLVLGLDVCHQIYVSFLTDVTAIMQTPGLNANECRSRVSARKALYQTTKSHVQNLKSTCYGSDVVDMRLVVTQRAYDECNSGRLNDKAHVVITKFKPHKNPRKCQKLKDISYDQLDESYRAGGTRLTECLIYNLIDSHLLMRMAKCIEPLKDYVYRQVATYNIDQMVHTRGTMPFSGFIAPTKAVEVSRHKARLDLGSVVATGHLRNSMYAPETMQRRGGYVMQPQTGLSFSRPGASFETIVDFASLYPSIMCDLNISPETIVAHEHADKLTDYVAYDWSRIANGFSKYTLVLAVERSTDGVTPPRLTRHISDTCCSLKRYLGLRAHHKSCLRTSVTPLQRDYHNRLQNEMKICANSHYGTSDLTCSLMITTQGQHKIKLVNKQLLRLNMAPNYGDTDSTMFWSPADTSEKGFDGDCEPVFSAATEELRAYVVSKLTHELMARVKARFQTTQEFVSHFLHDIGAVLLNDVMAKMTLLTTNSQGERVLVPLVKDPVDGDWYARDHLTGTRMNASAAFRVDMVTKLEYENCSSVTCHVAKKMVSLSHTHSYVLLLLVVFVTNISTPSPQYVCLVHELSEDGTLTSTVIKKRGMTGFKTSRFGATETITRDFIDIIFKGHILSVTSDVDRLVPTSWSTVTTGQNVMCLSDNQPDLTLHRILATKTTSGGDGSNSGTLEYIFVKLRDEETDLVTTRCVCLHRGHNMDHVYSDTGARERELAFVKLSEFRTLSVAMGFLNWSHVIRYAKVAALKNEYKAKREAYKMFTTKQLKLPYVHLIDKKTRLYQILGRTASNMEFPNEWVKQDPAVAFFRRFPIDLKLETLMRDYFGSGFKCEVPGFTCAEPLDGMPWPRPQQLSVKSQIDSLYLNDNSKCLAHVLIDLHMWNVTRFDCNEAQLGAHMAEIVAVVVATKRRMQQLVELGLELFYTINGNAPPELVYRTDTTYDFEADCAMRPLTKAVRIPREHQQPEIIYATALAALRNDLTALEPFVRFAPLAVPFTERTLTVLPLRVATDLCLPPHVILTTDSTDEPVLLRAAQHIYYATLARHAMDGLNFSVHELPMTLLRGLPRRATPRELCAYFRGVKALCDSAEPLVAHCAHCLRFWSEVSVDSAVTDNFDFDGHFFRLRPGQCQCIFSPHTAL</sequence>
<dbReference type="PANTHER" id="PTHR10322">
    <property type="entry name" value="DNA POLYMERASE CATALYTIC SUBUNIT"/>
    <property type="match status" value="1"/>
</dbReference>
<keyword evidence="3" id="KW-0808">Transferase</keyword>
<evidence type="ECO:0000256" key="4">
    <source>
        <dbReference type="ARBA" id="ARBA00022695"/>
    </source>
</evidence>
<dbReference type="GO" id="GO:0000166">
    <property type="term" value="F:nucleotide binding"/>
    <property type="evidence" value="ECO:0007669"/>
    <property type="project" value="InterPro"/>
</dbReference>
<evidence type="ECO:0000256" key="9">
    <source>
        <dbReference type="ARBA" id="ARBA00049244"/>
    </source>
</evidence>
<keyword evidence="5" id="KW-0235">DNA replication</keyword>
<evidence type="ECO:0000256" key="7">
    <source>
        <dbReference type="ARBA" id="ARBA00023109"/>
    </source>
</evidence>
<dbReference type="GO" id="GO:0003677">
    <property type="term" value="F:DNA binding"/>
    <property type="evidence" value="ECO:0007669"/>
    <property type="project" value="UniProtKB-KW"/>
</dbReference>
<comment type="similarity">
    <text evidence="1">Belongs to the DNA polymerase type-B family.</text>
</comment>
<dbReference type="Pfam" id="PF00136">
    <property type="entry name" value="DNA_pol_B"/>
    <property type="match status" value="1"/>
</dbReference>
<dbReference type="SMART" id="SM00486">
    <property type="entry name" value="POLBc"/>
    <property type="match status" value="1"/>
</dbReference>
<evidence type="ECO:0000259" key="11">
    <source>
        <dbReference type="Pfam" id="PF03104"/>
    </source>
</evidence>
<keyword evidence="7" id="KW-1194">Viral DNA replication</keyword>
<dbReference type="InterPro" id="IPR023211">
    <property type="entry name" value="DNA_pol_palm_dom_sf"/>
</dbReference>
<evidence type="ECO:0000313" key="12">
    <source>
        <dbReference type="EMBL" id="AWU46759.1"/>
    </source>
</evidence>
<evidence type="ECO:0000256" key="1">
    <source>
        <dbReference type="ARBA" id="ARBA00005755"/>
    </source>
</evidence>
<keyword evidence="6" id="KW-0239">DNA-directed DNA polymerase</keyword>
<dbReference type="InterPro" id="IPR012337">
    <property type="entry name" value="RNaseH-like_sf"/>
</dbReference>
<evidence type="ECO:0000256" key="5">
    <source>
        <dbReference type="ARBA" id="ARBA00022705"/>
    </source>
</evidence>
<keyword evidence="8" id="KW-0238">DNA-binding</keyword>
<reference evidence="12" key="1">
    <citation type="journal article" date="2018" name="Dis. Aquat. Organ.">
        <title>An alloherpesvirus infection of European perch Perca fluviatilis in Finland.</title>
        <authorList>
            <person name="Garver K.A."/>
            <person name="Leskisenoja K."/>
            <person name="Macrae R."/>
            <person name="Hawley L.M."/>
            <person name="Subramaniam K."/>
            <person name="Waltzek T.B."/>
            <person name="Richard J."/>
            <person name="Josefsson C."/>
            <person name="Valtonen E.T."/>
        </authorList>
    </citation>
    <scope>NUCLEOTIDE SEQUENCE</scope>
</reference>
<organism evidence="12">
    <name type="scientific">Percid herpesvirus 2</name>
    <dbReference type="NCBI Taxonomy" id="2219644"/>
    <lineage>
        <taxon>Viruses</taxon>
        <taxon>Duplodnaviria</taxon>
        <taxon>Heunggongvirae</taxon>
        <taxon>Peploviricota</taxon>
        <taxon>Herviviricetes</taxon>
        <taxon>Herpesvirales</taxon>
        <taxon>Alloherpesviridae</taxon>
    </lineage>
</organism>
<dbReference type="Gene3D" id="3.90.1600.10">
    <property type="entry name" value="Palm domain of DNA polymerase"/>
    <property type="match status" value="1"/>
</dbReference>
<evidence type="ECO:0000259" key="10">
    <source>
        <dbReference type="Pfam" id="PF00136"/>
    </source>
</evidence>
<proteinExistence type="inferred from homology"/>
<keyword evidence="4" id="KW-0548">Nucleotidyltransferase</keyword>
<dbReference type="EC" id="2.7.7.7" evidence="2"/>
<evidence type="ECO:0000256" key="8">
    <source>
        <dbReference type="ARBA" id="ARBA00023125"/>
    </source>
</evidence>
<protein>
    <recommendedName>
        <fullName evidence="2">DNA-directed DNA polymerase</fullName>
        <ecNumber evidence="2">2.7.7.7</ecNumber>
    </recommendedName>
</protein>
<evidence type="ECO:0000256" key="3">
    <source>
        <dbReference type="ARBA" id="ARBA00022679"/>
    </source>
</evidence>
<dbReference type="GO" id="GO:0003887">
    <property type="term" value="F:DNA-directed DNA polymerase activity"/>
    <property type="evidence" value="ECO:0007669"/>
    <property type="project" value="UniProtKB-KW"/>
</dbReference>
<dbReference type="SUPFAM" id="SSF56672">
    <property type="entry name" value="DNA/RNA polymerases"/>
    <property type="match status" value="1"/>
</dbReference>
<dbReference type="Pfam" id="PF03104">
    <property type="entry name" value="DNA_pol_B_exo1"/>
    <property type="match status" value="1"/>
</dbReference>
<dbReference type="InterPro" id="IPR050240">
    <property type="entry name" value="DNA_pol_type-B"/>
</dbReference>
<feature type="domain" description="DNA-directed DNA polymerase family B exonuclease" evidence="11">
    <location>
        <begin position="266"/>
        <end position="366"/>
    </location>
</feature>
<name>A0A2U9QGN3_9VIRU</name>
<accession>A0A2U9QGN3</accession>
<dbReference type="InterPro" id="IPR006172">
    <property type="entry name" value="DNA-dir_DNA_pol_B"/>
</dbReference>
<dbReference type="InterPro" id="IPR036397">
    <property type="entry name" value="RNaseH_sf"/>
</dbReference>
<dbReference type="GO" id="GO:0006260">
    <property type="term" value="P:DNA replication"/>
    <property type="evidence" value="ECO:0007669"/>
    <property type="project" value="UniProtKB-KW"/>
</dbReference>
<dbReference type="InterPro" id="IPR006134">
    <property type="entry name" value="DNA-dir_DNA_pol_B_multi_dom"/>
</dbReference>
<dbReference type="InterPro" id="IPR043502">
    <property type="entry name" value="DNA/RNA_pol_sf"/>
</dbReference>
<dbReference type="PRINTS" id="PR00106">
    <property type="entry name" value="DNAPOLB"/>
</dbReference>
<feature type="domain" description="DNA-directed DNA polymerase family B multifunctional" evidence="10">
    <location>
        <begin position="622"/>
        <end position="807"/>
    </location>
</feature>
<dbReference type="SUPFAM" id="SSF53098">
    <property type="entry name" value="Ribonuclease H-like"/>
    <property type="match status" value="1"/>
</dbReference>
<comment type="catalytic activity">
    <reaction evidence="9">
        <text>DNA(n) + a 2'-deoxyribonucleoside 5'-triphosphate = DNA(n+1) + diphosphate</text>
        <dbReference type="Rhea" id="RHEA:22508"/>
        <dbReference type="Rhea" id="RHEA-COMP:17339"/>
        <dbReference type="Rhea" id="RHEA-COMP:17340"/>
        <dbReference type="ChEBI" id="CHEBI:33019"/>
        <dbReference type="ChEBI" id="CHEBI:61560"/>
        <dbReference type="ChEBI" id="CHEBI:173112"/>
        <dbReference type="EC" id="2.7.7.7"/>
    </reaction>
</comment>
<evidence type="ECO:0000256" key="2">
    <source>
        <dbReference type="ARBA" id="ARBA00012417"/>
    </source>
</evidence>
<dbReference type="PANTHER" id="PTHR10322:SF23">
    <property type="entry name" value="DNA POLYMERASE DELTA CATALYTIC SUBUNIT"/>
    <property type="match status" value="1"/>
</dbReference>